<dbReference type="FunFam" id="1.10.10.10:FF:000001">
    <property type="entry name" value="LysR family transcriptional regulator"/>
    <property type="match status" value="1"/>
</dbReference>
<evidence type="ECO:0000313" key="10">
    <source>
        <dbReference type="Proteomes" id="UP000005732"/>
    </source>
</evidence>
<dbReference type="RefSeq" id="WP_003577087.1">
    <property type="nucleotide sequence ID" value="NZ_JH719393.1"/>
</dbReference>
<accession>J0WFR7</accession>
<dbReference type="Pfam" id="PF03466">
    <property type="entry name" value="LysR_substrate"/>
    <property type="match status" value="1"/>
</dbReference>
<dbReference type="EMBL" id="JH719393">
    <property type="protein sequence ID" value="EJC84238.1"/>
    <property type="molecule type" value="Genomic_DNA"/>
</dbReference>
<keyword evidence="2" id="KW-0805">Transcription regulation</keyword>
<dbReference type="InterPro" id="IPR036388">
    <property type="entry name" value="WH-like_DNA-bd_sf"/>
</dbReference>
<dbReference type="Gene3D" id="1.10.10.10">
    <property type="entry name" value="Winged helix-like DNA-binding domain superfamily/Winged helix DNA-binding domain"/>
    <property type="match status" value="1"/>
</dbReference>
<keyword evidence="3" id="KW-0238">DNA-binding</keyword>
<feature type="domain" description="HTH lysR-type" evidence="8">
    <location>
        <begin position="1"/>
        <end position="58"/>
    </location>
</feature>
<evidence type="ECO:0000256" key="5">
    <source>
        <dbReference type="ARBA" id="ARBA00054626"/>
    </source>
</evidence>
<evidence type="ECO:0000259" key="8">
    <source>
        <dbReference type="PROSITE" id="PS50931"/>
    </source>
</evidence>
<dbReference type="AlphaFoldDB" id="J0WFR7"/>
<evidence type="ECO:0000256" key="2">
    <source>
        <dbReference type="ARBA" id="ARBA00023015"/>
    </source>
</evidence>
<dbReference type="Gene3D" id="3.40.190.290">
    <property type="match status" value="1"/>
</dbReference>
<dbReference type="GO" id="GO:0043565">
    <property type="term" value="F:sequence-specific DNA binding"/>
    <property type="evidence" value="ECO:0007669"/>
    <property type="project" value="TreeGrafter"/>
</dbReference>
<proteinExistence type="inferred from homology"/>
<name>J0WFR7_RHILT</name>
<evidence type="ECO:0000256" key="7">
    <source>
        <dbReference type="ARBA" id="ARBA00083243"/>
    </source>
</evidence>
<comment type="function">
    <text evidence="5">Transcriptional regulator of the ttuABCDE tartrate utilization operon.</text>
</comment>
<dbReference type="OrthoDB" id="9812435at2"/>
<organism evidence="9 10">
    <name type="scientific">Rhizobium leguminosarum bv. trifolii WSM2297</name>
    <dbReference type="NCBI Taxonomy" id="754762"/>
    <lineage>
        <taxon>Bacteria</taxon>
        <taxon>Pseudomonadati</taxon>
        <taxon>Pseudomonadota</taxon>
        <taxon>Alphaproteobacteria</taxon>
        <taxon>Hyphomicrobiales</taxon>
        <taxon>Rhizobiaceae</taxon>
        <taxon>Rhizobium/Agrobacterium group</taxon>
        <taxon>Rhizobium</taxon>
    </lineage>
</organism>
<sequence length="300" mass="32548">MDLNGAKIFVRVAQLGSFTKAALELDLPNSTVSDKVSDLEKALGVNLLVRTTRKLRLTDAGSIFFEKAEQAVAALASAGAQASSFQQHPSGSLKITAPVDFDYASICDAVIEYTKKFPDVKVEMLLTDRLVDLVGEGVDIAIRASPLKDAGFTAKRLGEAGLILVAAPQYVEQSHAVSRPGELKTHQCLVILPEQDTNRLTTWNLVSADGEKARIVPQARISSNSVGAIKHLALTGEGIALMPPTLVHGDISKKRLVHVLPEWSTAPWPSYLVYASQRNSSPKVKEMIPLLEPHIRNIIW</sequence>
<dbReference type="InterPro" id="IPR005119">
    <property type="entry name" value="LysR_subst-bd"/>
</dbReference>
<reference evidence="9 10" key="1">
    <citation type="submission" date="2012-02" db="EMBL/GenBank/DDBJ databases">
        <title>Improved High-Quality Draft Sequence of Rhizobium leguminosarum bv. trifolii WSM2297.</title>
        <authorList>
            <consortium name="US DOE Joint Genome Institute"/>
            <person name="Lucas S."/>
            <person name="Han J."/>
            <person name="Lapidus A."/>
            <person name="Cheng J.-F."/>
            <person name="Goodwin L."/>
            <person name="Pitluck S."/>
            <person name="Peters L."/>
            <person name="Ovchinnikova G."/>
            <person name="Zhang X."/>
            <person name="Detter J.C."/>
            <person name="Han C."/>
            <person name="Tapia R."/>
            <person name="Land M."/>
            <person name="Hauser L."/>
            <person name="Kyrpides N."/>
            <person name="Ivanova N."/>
            <person name="Pagani I."/>
            <person name="Brau L."/>
            <person name="Yates R."/>
            <person name="O'Hara G."/>
            <person name="Rui T."/>
            <person name="Howieson J."/>
            <person name="Reeve W."/>
            <person name="Woyke T."/>
        </authorList>
    </citation>
    <scope>NUCLEOTIDE SEQUENCE [LARGE SCALE GENOMIC DNA]</scope>
    <source>
        <strain evidence="9 10">WSM2297</strain>
    </source>
</reference>
<dbReference type="SUPFAM" id="SSF53850">
    <property type="entry name" value="Periplasmic binding protein-like II"/>
    <property type="match status" value="1"/>
</dbReference>
<keyword evidence="4" id="KW-0804">Transcription</keyword>
<dbReference type="GO" id="GO:0006351">
    <property type="term" value="P:DNA-templated transcription"/>
    <property type="evidence" value="ECO:0007669"/>
    <property type="project" value="TreeGrafter"/>
</dbReference>
<dbReference type="InterPro" id="IPR000847">
    <property type="entry name" value="LysR_HTH_N"/>
</dbReference>
<protein>
    <recommendedName>
        <fullName evidence="6">HTH-type transcriptional regulator TtuA</fullName>
    </recommendedName>
    <alternativeName>
        <fullName evidence="7">Tartrate utilization transcriptional regulator</fullName>
    </alternativeName>
</protein>
<dbReference type="Pfam" id="PF00126">
    <property type="entry name" value="HTH_1"/>
    <property type="match status" value="1"/>
</dbReference>
<dbReference type="PANTHER" id="PTHR30537:SF30">
    <property type="entry name" value="TRANSCRIPTIONAL REGULATOR-RELATED"/>
    <property type="match status" value="1"/>
</dbReference>
<dbReference type="SUPFAM" id="SSF46785">
    <property type="entry name" value="Winged helix' DNA-binding domain"/>
    <property type="match status" value="1"/>
</dbReference>
<dbReference type="CDD" id="cd08422">
    <property type="entry name" value="PBP2_CrgA_like"/>
    <property type="match status" value="1"/>
</dbReference>
<gene>
    <name evidence="9" type="ORF">Rleg4DRAFT_6042</name>
</gene>
<dbReference type="GO" id="GO:0003700">
    <property type="term" value="F:DNA-binding transcription factor activity"/>
    <property type="evidence" value="ECO:0007669"/>
    <property type="project" value="InterPro"/>
</dbReference>
<dbReference type="HOGENOM" id="CLU_039613_16_2_5"/>
<dbReference type="PROSITE" id="PS50931">
    <property type="entry name" value="HTH_LYSR"/>
    <property type="match status" value="1"/>
</dbReference>
<dbReference type="Proteomes" id="UP000005732">
    <property type="component" value="Unassembled WGS sequence"/>
</dbReference>
<comment type="similarity">
    <text evidence="1">Belongs to the LysR transcriptional regulatory family.</text>
</comment>
<dbReference type="InterPro" id="IPR058163">
    <property type="entry name" value="LysR-type_TF_proteobact-type"/>
</dbReference>
<evidence type="ECO:0000313" key="9">
    <source>
        <dbReference type="EMBL" id="EJC84238.1"/>
    </source>
</evidence>
<evidence type="ECO:0000256" key="4">
    <source>
        <dbReference type="ARBA" id="ARBA00023163"/>
    </source>
</evidence>
<evidence type="ECO:0000256" key="1">
    <source>
        <dbReference type="ARBA" id="ARBA00009437"/>
    </source>
</evidence>
<evidence type="ECO:0000256" key="6">
    <source>
        <dbReference type="ARBA" id="ARBA00067332"/>
    </source>
</evidence>
<dbReference type="PANTHER" id="PTHR30537">
    <property type="entry name" value="HTH-TYPE TRANSCRIPTIONAL REGULATOR"/>
    <property type="match status" value="1"/>
</dbReference>
<evidence type="ECO:0000256" key="3">
    <source>
        <dbReference type="ARBA" id="ARBA00023125"/>
    </source>
</evidence>
<dbReference type="InterPro" id="IPR036390">
    <property type="entry name" value="WH_DNA-bd_sf"/>
</dbReference>